<dbReference type="OrthoDB" id="10057240at2759"/>
<evidence type="ECO:0000256" key="1">
    <source>
        <dbReference type="SAM" id="MobiDB-lite"/>
    </source>
</evidence>
<name>V4A8H0_LOTGI</name>
<evidence type="ECO:0000313" key="2">
    <source>
        <dbReference type="EMBL" id="ESO93032.1"/>
    </source>
</evidence>
<proteinExistence type="predicted"/>
<accession>V4A8H0</accession>
<dbReference type="AlphaFoldDB" id="V4A8H0"/>
<dbReference type="Proteomes" id="UP000030746">
    <property type="component" value="Unassembled WGS sequence"/>
</dbReference>
<reference evidence="2 3" key="1">
    <citation type="journal article" date="2013" name="Nature">
        <title>Insights into bilaterian evolution from three spiralian genomes.</title>
        <authorList>
            <person name="Simakov O."/>
            <person name="Marletaz F."/>
            <person name="Cho S.J."/>
            <person name="Edsinger-Gonzales E."/>
            <person name="Havlak P."/>
            <person name="Hellsten U."/>
            <person name="Kuo D.H."/>
            <person name="Larsson T."/>
            <person name="Lv J."/>
            <person name="Arendt D."/>
            <person name="Savage R."/>
            <person name="Osoegawa K."/>
            <person name="de Jong P."/>
            <person name="Grimwood J."/>
            <person name="Chapman J.A."/>
            <person name="Shapiro H."/>
            <person name="Aerts A."/>
            <person name="Otillar R.P."/>
            <person name="Terry A.Y."/>
            <person name="Boore J.L."/>
            <person name="Grigoriev I.V."/>
            <person name="Lindberg D.R."/>
            <person name="Seaver E.C."/>
            <person name="Weisblat D.A."/>
            <person name="Putnam N.H."/>
            <person name="Rokhsar D.S."/>
        </authorList>
    </citation>
    <scope>NUCLEOTIDE SEQUENCE [LARGE SCALE GENOMIC DNA]</scope>
</reference>
<sequence>MSTNTSSRKRVFNVHEAISFIEEDGDDIRHVDIFLQPPGEGSLSDEDSGDEDNGAGINNLSKQQLLAQADVVVQFMSGEEVSLSAVDDDTPNDVHVPNLDEGQNIQATPSEVSRKRFTSSYTPVPPSQWRKIDIQQNLTTQRVWDQDPPEFLSASVSPTTMFEWFLDDQVVELLVNETNKRYTAARHIGRPPSTHASRCDKKVPLDVRTDGRNHYIASGGTQRRCAECGKKTMMMCGKCNVPIHLNYSFAFHRQGN</sequence>
<dbReference type="EMBL" id="KB201977">
    <property type="protein sequence ID" value="ESO93032.1"/>
    <property type="molecule type" value="Genomic_DNA"/>
</dbReference>
<feature type="region of interest" description="Disordered" evidence="1">
    <location>
        <begin position="37"/>
        <end position="57"/>
    </location>
</feature>
<dbReference type="KEGG" id="lgi:LOTGIDRAFT_162055"/>
<feature type="compositionally biased region" description="Acidic residues" evidence="1">
    <location>
        <begin position="43"/>
        <end position="53"/>
    </location>
</feature>
<dbReference type="GeneID" id="20238898"/>
<keyword evidence="3" id="KW-1185">Reference proteome</keyword>
<evidence type="ECO:0000313" key="3">
    <source>
        <dbReference type="Proteomes" id="UP000030746"/>
    </source>
</evidence>
<dbReference type="GO" id="GO:0043565">
    <property type="term" value="F:sequence-specific DNA binding"/>
    <property type="evidence" value="ECO:0007669"/>
    <property type="project" value="TreeGrafter"/>
</dbReference>
<dbReference type="RefSeq" id="XP_009056242.1">
    <property type="nucleotide sequence ID" value="XM_009057994.1"/>
</dbReference>
<dbReference type="PANTHER" id="PTHR47055:SF2">
    <property type="entry name" value="PIGGYBAC TRANSPOSABLE ELEMENT-DERIVED PROTEIN 2-RELATED"/>
    <property type="match status" value="1"/>
</dbReference>
<organism evidence="2 3">
    <name type="scientific">Lottia gigantea</name>
    <name type="common">Giant owl limpet</name>
    <dbReference type="NCBI Taxonomy" id="225164"/>
    <lineage>
        <taxon>Eukaryota</taxon>
        <taxon>Metazoa</taxon>
        <taxon>Spiralia</taxon>
        <taxon>Lophotrochozoa</taxon>
        <taxon>Mollusca</taxon>
        <taxon>Gastropoda</taxon>
        <taxon>Patellogastropoda</taxon>
        <taxon>Lottioidea</taxon>
        <taxon>Lottiidae</taxon>
        <taxon>Lottia</taxon>
    </lineage>
</organism>
<dbReference type="HOGENOM" id="CLU_1086991_0_0_1"/>
<protein>
    <recommendedName>
        <fullName evidence="4">PiggyBac transposable element-derived protein domain-containing protein</fullName>
    </recommendedName>
</protein>
<dbReference type="OMA" id="DMINDCE"/>
<dbReference type="PANTHER" id="PTHR47055">
    <property type="entry name" value="DDE_TNP_1_7 DOMAIN-CONTAINING PROTEIN"/>
    <property type="match status" value="1"/>
</dbReference>
<evidence type="ECO:0008006" key="4">
    <source>
        <dbReference type="Google" id="ProtNLM"/>
    </source>
</evidence>
<gene>
    <name evidence="2" type="ORF">LOTGIDRAFT_162055</name>
</gene>
<dbReference type="CTD" id="20238898"/>
<dbReference type="InterPro" id="IPR052638">
    <property type="entry name" value="PiggyBac_TE-derived"/>
</dbReference>